<dbReference type="AlphaFoldDB" id="A0A9N8CX55"/>
<evidence type="ECO:0000313" key="1">
    <source>
        <dbReference type="EMBL" id="CAB5678667.1"/>
    </source>
</evidence>
<dbReference type="RefSeq" id="WP_231136826.1">
    <property type="nucleotide sequence ID" value="NZ_CAHPRV010000001.1"/>
</dbReference>
<sequence length="139" mass="15657">MLFQDRVIELLKGGQSMSLKAIRDHFESNGIKVPYCTAKDALNQLEQFNVVLLVTVEEGGIRAFGYKLNDNYETGLARQASSSQRHKVRTSKPKKVKSPVVIPEYGPWCQTGEPARLQIMFNELLAKPRAKRIKRGLAV</sequence>
<accession>A0A9N8CX55</accession>
<gene>
    <name evidence="1" type="ORF">GHA_01152</name>
</gene>
<dbReference type="GeneID" id="92274740"/>
<comment type="caution">
    <text evidence="1">The sequence shown here is derived from an EMBL/GenBank/DDBJ whole genome shotgun (WGS) entry which is preliminary data.</text>
</comment>
<protein>
    <submittedName>
        <fullName evidence="1">Uncharacterized protein</fullName>
    </submittedName>
</protein>
<organism evidence="1 2">
    <name type="scientific">Providencia rettgeri</name>
    <dbReference type="NCBI Taxonomy" id="587"/>
    <lineage>
        <taxon>Bacteria</taxon>
        <taxon>Pseudomonadati</taxon>
        <taxon>Pseudomonadota</taxon>
        <taxon>Gammaproteobacteria</taxon>
        <taxon>Enterobacterales</taxon>
        <taxon>Morganellaceae</taxon>
        <taxon>Providencia</taxon>
    </lineage>
</organism>
<name>A0A9N8CX55_PRORE</name>
<dbReference type="EMBL" id="CAHPSF010000002">
    <property type="protein sequence ID" value="CAB5678667.1"/>
    <property type="molecule type" value="Genomic_DNA"/>
</dbReference>
<evidence type="ECO:0000313" key="2">
    <source>
        <dbReference type="Proteomes" id="UP000834611"/>
    </source>
</evidence>
<reference evidence="1" key="1">
    <citation type="submission" date="2020-05" db="EMBL/GenBank/DDBJ databases">
        <authorList>
            <person name="Delgado-Blas J."/>
        </authorList>
    </citation>
    <scope>NUCLEOTIDE SEQUENCE</scope>
    <source>
        <strain evidence="1">BB1453</strain>
    </source>
</reference>
<dbReference type="Proteomes" id="UP000834611">
    <property type="component" value="Unassembled WGS sequence"/>
</dbReference>
<proteinExistence type="predicted"/>